<reference evidence="1" key="1">
    <citation type="submission" date="2022-06" db="EMBL/GenBank/DDBJ databases">
        <title>Aeoliella straminimaris, a novel planctomycete from sediments.</title>
        <authorList>
            <person name="Vitorino I.R."/>
            <person name="Lage O.M."/>
        </authorList>
    </citation>
    <scope>NUCLEOTIDE SEQUENCE</scope>
    <source>
        <strain evidence="1">ICT_H6.2</strain>
    </source>
</reference>
<dbReference type="AlphaFoldDB" id="A0A9X2FJ47"/>
<proteinExistence type="predicted"/>
<dbReference type="RefSeq" id="WP_252854811.1">
    <property type="nucleotide sequence ID" value="NZ_JAMXLR010000077.1"/>
</dbReference>
<gene>
    <name evidence="1" type="ORF">NG895_22600</name>
</gene>
<evidence type="ECO:0000313" key="2">
    <source>
        <dbReference type="Proteomes" id="UP001155241"/>
    </source>
</evidence>
<sequence length="68" mass="6884">MIPRVTAANAPQPITKTTVTRTVGVGDGNPLKAAISVATITIGHTAAAIKLHQRNGLFVGFCASSGGR</sequence>
<comment type="caution">
    <text evidence="1">The sequence shown here is derived from an EMBL/GenBank/DDBJ whole genome shotgun (WGS) entry which is preliminary data.</text>
</comment>
<dbReference type="Proteomes" id="UP001155241">
    <property type="component" value="Unassembled WGS sequence"/>
</dbReference>
<accession>A0A9X2FJ47</accession>
<evidence type="ECO:0000313" key="1">
    <source>
        <dbReference type="EMBL" id="MCO6046696.1"/>
    </source>
</evidence>
<name>A0A9X2FJ47_9BACT</name>
<keyword evidence="2" id="KW-1185">Reference proteome</keyword>
<dbReference type="EMBL" id="JAMXLR010000077">
    <property type="protein sequence ID" value="MCO6046696.1"/>
    <property type="molecule type" value="Genomic_DNA"/>
</dbReference>
<protein>
    <submittedName>
        <fullName evidence="1">Uncharacterized protein</fullName>
    </submittedName>
</protein>
<organism evidence="1 2">
    <name type="scientific">Aeoliella straminimaris</name>
    <dbReference type="NCBI Taxonomy" id="2954799"/>
    <lineage>
        <taxon>Bacteria</taxon>
        <taxon>Pseudomonadati</taxon>
        <taxon>Planctomycetota</taxon>
        <taxon>Planctomycetia</taxon>
        <taxon>Pirellulales</taxon>
        <taxon>Lacipirellulaceae</taxon>
        <taxon>Aeoliella</taxon>
    </lineage>
</organism>